<evidence type="ECO:0000313" key="2">
    <source>
        <dbReference type="Proteomes" id="UP001107558"/>
    </source>
</evidence>
<dbReference type="Proteomes" id="UP001107558">
    <property type="component" value="Unassembled WGS sequence"/>
</dbReference>
<sequence length="92" mass="10832">MGYDFYCKNFYLSSEKVAQVFTFENDNFLLNYNSFCDILCTELGVSLKCPMNLKHKNVSRNTITFYLLCKINNDHQYKLSCQKDDVKKGFDL</sequence>
<dbReference type="AlphaFoldDB" id="A0A9J6B8P9"/>
<reference evidence="1" key="1">
    <citation type="submission" date="2021-03" db="EMBL/GenBank/DDBJ databases">
        <title>Chromosome level genome of the anhydrobiotic midge Polypedilum vanderplanki.</title>
        <authorList>
            <person name="Yoshida Y."/>
            <person name="Kikawada T."/>
            <person name="Gusev O."/>
        </authorList>
    </citation>
    <scope>NUCLEOTIDE SEQUENCE</scope>
    <source>
        <strain evidence="1">NIAS01</strain>
        <tissue evidence="1">Whole body or cell culture</tissue>
    </source>
</reference>
<name>A0A9J6B8P9_POLVA</name>
<proteinExistence type="predicted"/>
<gene>
    <name evidence="1" type="ORF">PVAND_017735</name>
</gene>
<protein>
    <submittedName>
        <fullName evidence="1">Uncharacterized protein</fullName>
    </submittedName>
</protein>
<organism evidence="1 2">
    <name type="scientific">Polypedilum vanderplanki</name>
    <name type="common">Sleeping chironomid midge</name>
    <dbReference type="NCBI Taxonomy" id="319348"/>
    <lineage>
        <taxon>Eukaryota</taxon>
        <taxon>Metazoa</taxon>
        <taxon>Ecdysozoa</taxon>
        <taxon>Arthropoda</taxon>
        <taxon>Hexapoda</taxon>
        <taxon>Insecta</taxon>
        <taxon>Pterygota</taxon>
        <taxon>Neoptera</taxon>
        <taxon>Endopterygota</taxon>
        <taxon>Diptera</taxon>
        <taxon>Nematocera</taxon>
        <taxon>Chironomoidea</taxon>
        <taxon>Chironomidae</taxon>
        <taxon>Chironominae</taxon>
        <taxon>Polypedilum</taxon>
        <taxon>Polypedilum</taxon>
    </lineage>
</organism>
<dbReference type="EMBL" id="JADBJN010000128">
    <property type="protein sequence ID" value="KAG5666106.1"/>
    <property type="molecule type" value="Genomic_DNA"/>
</dbReference>
<evidence type="ECO:0000313" key="1">
    <source>
        <dbReference type="EMBL" id="KAG5666106.1"/>
    </source>
</evidence>
<keyword evidence="2" id="KW-1185">Reference proteome</keyword>
<accession>A0A9J6B8P9</accession>
<comment type="caution">
    <text evidence="1">The sequence shown here is derived from an EMBL/GenBank/DDBJ whole genome shotgun (WGS) entry which is preliminary data.</text>
</comment>
<feature type="non-terminal residue" evidence="1">
    <location>
        <position position="92"/>
    </location>
</feature>